<dbReference type="InterPro" id="IPR000073">
    <property type="entry name" value="AB_hydrolase_1"/>
</dbReference>
<dbReference type="EMBL" id="BT034226">
    <property type="protein sequence ID" value="ACF79231.1"/>
    <property type="molecule type" value="mRNA"/>
</dbReference>
<dbReference type="AlphaFoldDB" id="B4FAT8"/>
<feature type="region of interest" description="Disordered" evidence="3">
    <location>
        <begin position="241"/>
        <end position="318"/>
    </location>
</feature>
<dbReference type="ExpressionAtlas" id="B4FAT8">
    <property type="expression patterns" value="baseline and differential"/>
</dbReference>
<evidence type="ECO:0000256" key="3">
    <source>
        <dbReference type="SAM" id="MobiDB-lite"/>
    </source>
</evidence>
<proteinExistence type="evidence at transcript level"/>
<feature type="compositionally biased region" description="Basic residues" evidence="3">
    <location>
        <begin position="286"/>
        <end position="307"/>
    </location>
</feature>
<feature type="compositionally biased region" description="Gly residues" evidence="3">
    <location>
        <begin position="248"/>
        <end position="259"/>
    </location>
</feature>
<feature type="compositionally biased region" description="Basic residues" evidence="3">
    <location>
        <begin position="199"/>
        <end position="210"/>
    </location>
</feature>
<organism evidence="5">
    <name type="scientific">Zea mays</name>
    <name type="common">Maize</name>
    <dbReference type="NCBI Taxonomy" id="4577"/>
    <lineage>
        <taxon>Eukaryota</taxon>
        <taxon>Viridiplantae</taxon>
        <taxon>Streptophyta</taxon>
        <taxon>Embryophyta</taxon>
        <taxon>Tracheophyta</taxon>
        <taxon>Spermatophyta</taxon>
        <taxon>Magnoliopsida</taxon>
        <taxon>Liliopsida</taxon>
        <taxon>Poales</taxon>
        <taxon>Poaceae</taxon>
        <taxon>PACMAD clade</taxon>
        <taxon>Panicoideae</taxon>
        <taxon>Andropogonodae</taxon>
        <taxon>Andropogoneae</taxon>
        <taxon>Tripsacinae</taxon>
        <taxon>Zea</taxon>
    </lineage>
</organism>
<dbReference type="SUPFAM" id="SSF53474">
    <property type="entry name" value="alpha/beta-Hydrolases"/>
    <property type="match status" value="1"/>
</dbReference>
<dbReference type="PRINTS" id="PR00412">
    <property type="entry name" value="EPOXHYDRLASE"/>
</dbReference>
<protein>
    <recommendedName>
        <fullName evidence="4">AB hydrolase-1 domain-containing protein</fullName>
    </recommendedName>
</protein>
<comment type="similarity">
    <text evidence="2">Belongs to the AB hydrolase superfamily. Epoxide hydrolase family.</text>
</comment>
<dbReference type="ESTHER" id="maize-b6u9l8">
    <property type="family name" value="Epoxide_hydrolase"/>
</dbReference>
<dbReference type="Pfam" id="PF00561">
    <property type="entry name" value="Abhydrolase_1"/>
    <property type="match status" value="1"/>
</dbReference>
<feature type="domain" description="AB hydrolase-1" evidence="4">
    <location>
        <begin position="33"/>
        <end position="102"/>
    </location>
</feature>
<dbReference type="GO" id="GO:0016787">
    <property type="term" value="F:hydrolase activity"/>
    <property type="evidence" value="ECO:0007669"/>
    <property type="project" value="UniProtKB-KW"/>
</dbReference>
<dbReference type="InterPro" id="IPR000639">
    <property type="entry name" value="Epox_hydrolase-like"/>
</dbReference>
<reference evidence="5" key="1">
    <citation type="journal article" date="2009" name="PLoS Genet.">
        <title>Sequencing, mapping, and analysis of 27,455 maize full-length cDNAs.</title>
        <authorList>
            <person name="Soderlund C."/>
            <person name="Descour A."/>
            <person name="Kudrna D."/>
            <person name="Bomhoff M."/>
            <person name="Boyd L."/>
            <person name="Currie J."/>
            <person name="Angelova A."/>
            <person name="Collura K."/>
            <person name="Wissotski M."/>
            <person name="Ashley E."/>
            <person name="Morrow D."/>
            <person name="Fernandes J."/>
            <person name="Walbot V."/>
            <person name="Yu Y."/>
        </authorList>
    </citation>
    <scope>NUCLEOTIDE SEQUENCE</scope>
    <source>
        <strain evidence="5">B73</strain>
    </source>
</reference>
<dbReference type="PANTHER" id="PTHR43329">
    <property type="entry name" value="EPOXIDE HYDROLASE"/>
    <property type="match status" value="1"/>
</dbReference>
<dbReference type="Gene3D" id="3.40.50.1820">
    <property type="entry name" value="alpha/beta hydrolase"/>
    <property type="match status" value="1"/>
</dbReference>
<sequence>MEAAAAAVLHRTVEANGISMHVAESGPDGDGAPAVVFLHGFPELWYSWRHQMAHLAARGYRCVAPDLRGYGGTAAPPDVASYSAFHVVGDVVALLDALGIHNKMFALHGEAGVRGGSRLGRHHRVVPLPVPAGPGGGACQHQRRRRHAHRLLPPHLRAHLLHLPLPGAWCRREGVLAGQRRVPDEADPVQPLHLLGGRRRQATAGGRRRGGAAAAVADGGGRGPLRVGVRADGLHGAHQLLPQHGPQLGAGGAVGGRQGAGAHQVHRRRRRPHLPLPGHPGLHPQGRVRGRRPGARERRRHPRRRPLRPAGEGRRGQPAHLRLHLQVLIHVHGSTISLLAYLLKPVISTSISVLPTCFVFRTKSNKCSHICLV</sequence>
<keyword evidence="1" id="KW-0378">Hydrolase</keyword>
<evidence type="ECO:0000259" key="4">
    <source>
        <dbReference type="Pfam" id="PF00561"/>
    </source>
</evidence>
<name>B4FAT8_MAIZE</name>
<dbReference type="InterPro" id="IPR029058">
    <property type="entry name" value="AB_hydrolase_fold"/>
</dbReference>
<dbReference type="HOGENOM" id="CLU_809874_0_0_1"/>
<accession>B4FAT8</accession>
<evidence type="ECO:0000256" key="2">
    <source>
        <dbReference type="ARBA" id="ARBA00038334"/>
    </source>
</evidence>
<feature type="compositionally biased region" description="Basic residues" evidence="3">
    <location>
        <begin position="264"/>
        <end position="273"/>
    </location>
</feature>
<evidence type="ECO:0000313" key="5">
    <source>
        <dbReference type="EMBL" id="ACF79231.1"/>
    </source>
</evidence>
<feature type="region of interest" description="Disordered" evidence="3">
    <location>
        <begin position="199"/>
        <end position="222"/>
    </location>
</feature>
<evidence type="ECO:0000256" key="1">
    <source>
        <dbReference type="ARBA" id="ARBA00022801"/>
    </source>
</evidence>